<accession>D4F418</accession>
<dbReference type="Proteomes" id="UP000003692">
    <property type="component" value="Unassembled WGS sequence"/>
</dbReference>
<reference evidence="1 2" key="1">
    <citation type="submission" date="2010-02" db="EMBL/GenBank/DDBJ databases">
        <authorList>
            <person name="Weinstock G."/>
            <person name="Sodergren E."/>
            <person name="Clifton S."/>
            <person name="Fulton L."/>
            <person name="Fulton B."/>
            <person name="Courtney L."/>
            <person name="Fronick C."/>
            <person name="Harrison M."/>
            <person name="Strong C."/>
            <person name="Farmer C."/>
            <person name="Delahaunty K."/>
            <person name="Markovic C."/>
            <person name="Hall O."/>
            <person name="Minx P."/>
            <person name="Tomlinson C."/>
            <person name="Mitreva M."/>
            <person name="Nelson J."/>
            <person name="Hou S."/>
            <person name="Wollam A."/>
            <person name="Pepin K.H."/>
            <person name="Johnson M."/>
            <person name="Bhonagiri V."/>
            <person name="Zhang X."/>
            <person name="Suruliraj S."/>
            <person name="Warren W."/>
            <person name="Chinwalla A."/>
            <person name="Mardis E.R."/>
            <person name="Wilson R.K."/>
        </authorList>
    </citation>
    <scope>NUCLEOTIDE SEQUENCE [LARGE SCALE GENOMIC DNA]</scope>
    <source>
        <strain evidence="1 2">ATCC 23685</strain>
    </source>
</reference>
<name>D4F418_EDWTA</name>
<protein>
    <submittedName>
        <fullName evidence="1">Uncharacterized protein</fullName>
    </submittedName>
</protein>
<dbReference type="EMBL" id="ADGK01000081">
    <property type="protein sequence ID" value="EFE23495.1"/>
    <property type="molecule type" value="Genomic_DNA"/>
</dbReference>
<sequence>MLSVIHPHVHNGDLYIKSTISGYVVRNDRGRHAPINICTVFRYLTETCAAA</sequence>
<evidence type="ECO:0000313" key="2">
    <source>
        <dbReference type="Proteomes" id="UP000003692"/>
    </source>
</evidence>
<dbReference type="AlphaFoldDB" id="D4F418"/>
<organism evidence="1 2">
    <name type="scientific">Edwardsiella tarda ATCC 23685</name>
    <dbReference type="NCBI Taxonomy" id="500638"/>
    <lineage>
        <taxon>Bacteria</taxon>
        <taxon>Pseudomonadati</taxon>
        <taxon>Pseudomonadota</taxon>
        <taxon>Gammaproteobacteria</taxon>
        <taxon>Enterobacterales</taxon>
        <taxon>Hafniaceae</taxon>
        <taxon>Edwardsiella</taxon>
    </lineage>
</organism>
<comment type="caution">
    <text evidence="1">The sequence shown here is derived from an EMBL/GenBank/DDBJ whole genome shotgun (WGS) entry which is preliminary data.</text>
</comment>
<dbReference type="HOGENOM" id="CLU_3098302_0_0_6"/>
<gene>
    <name evidence="1" type="ORF">EDWATA_01487</name>
</gene>
<evidence type="ECO:0000313" key="1">
    <source>
        <dbReference type="EMBL" id="EFE23495.1"/>
    </source>
</evidence>
<proteinExistence type="predicted"/>